<accession>A0A8I1W9F1</accession>
<proteinExistence type="predicted"/>
<dbReference type="EMBL" id="JAFNAA010000011">
    <property type="protein sequence ID" value="MBO1108742.1"/>
    <property type="molecule type" value="Genomic_DNA"/>
</dbReference>
<dbReference type="Proteomes" id="UP000664658">
    <property type="component" value="Unassembled WGS sequence"/>
</dbReference>
<organism evidence="2 3">
    <name type="scientific">Plesiomonas shigelloides</name>
    <name type="common">Aeromonas shigelloides</name>
    <dbReference type="NCBI Taxonomy" id="703"/>
    <lineage>
        <taxon>Bacteria</taxon>
        <taxon>Pseudomonadati</taxon>
        <taxon>Pseudomonadota</taxon>
        <taxon>Gammaproteobacteria</taxon>
        <taxon>Enterobacterales</taxon>
        <taxon>Enterobacteriaceae</taxon>
        <taxon>Plesiomonas</taxon>
    </lineage>
</organism>
<evidence type="ECO:0000313" key="2">
    <source>
        <dbReference type="EMBL" id="MBO1108742.1"/>
    </source>
</evidence>
<gene>
    <name evidence="2" type="ORF">J2R62_11010</name>
</gene>
<dbReference type="Pfam" id="PF04448">
    <property type="entry name" value="DUF551"/>
    <property type="match status" value="1"/>
</dbReference>
<name>A0A8I1W9F1_PLESH</name>
<sequence>MTKFTFVVEFEDGKEPSVSVATDILGGKLLTVVFKDDVNDRAIPVSKQLPAEGQTVNLFDANGEGWIIGWRGMYKTFGQKNTGKWSWVFQINDIDADSVNITHWAEIPELPEDTE</sequence>
<dbReference type="AlphaFoldDB" id="A0A8I1W9F1"/>
<dbReference type="InterPro" id="IPR007539">
    <property type="entry name" value="DUF551"/>
</dbReference>
<protein>
    <submittedName>
        <fullName evidence="2">DUF551 domain-containing protein</fullName>
    </submittedName>
</protein>
<comment type="caution">
    <text evidence="2">The sequence shown here is derived from an EMBL/GenBank/DDBJ whole genome shotgun (WGS) entry which is preliminary data.</text>
</comment>
<feature type="domain" description="DUF551" evidence="1">
    <location>
        <begin position="43"/>
        <end position="112"/>
    </location>
</feature>
<evidence type="ECO:0000313" key="3">
    <source>
        <dbReference type="Proteomes" id="UP000664658"/>
    </source>
</evidence>
<evidence type="ECO:0000259" key="1">
    <source>
        <dbReference type="Pfam" id="PF04448"/>
    </source>
</evidence>
<reference evidence="2" key="1">
    <citation type="submission" date="2021-03" db="EMBL/GenBank/DDBJ databases">
        <title>Plesiomonas shigelloides zfcc0051, isolated from zebrafish feces.</title>
        <authorList>
            <person name="Vanderhoek Z."/>
            <person name="Gaulke C."/>
        </authorList>
    </citation>
    <scope>NUCLEOTIDE SEQUENCE</scope>
    <source>
        <strain evidence="2">Zfcc0051</strain>
    </source>
</reference>